<keyword evidence="1" id="KW-0472">Membrane</keyword>
<dbReference type="Proteomes" id="UP000193944">
    <property type="component" value="Unassembled WGS sequence"/>
</dbReference>
<feature type="transmembrane region" description="Helical" evidence="1">
    <location>
        <begin position="36"/>
        <end position="58"/>
    </location>
</feature>
<protein>
    <submittedName>
        <fullName evidence="2">Uncharacterized protein</fullName>
    </submittedName>
</protein>
<dbReference type="OrthoDB" id="10419688at2759"/>
<feature type="transmembrane region" description="Helical" evidence="1">
    <location>
        <begin position="132"/>
        <end position="149"/>
    </location>
</feature>
<feature type="transmembrane region" description="Helical" evidence="1">
    <location>
        <begin position="161"/>
        <end position="179"/>
    </location>
</feature>
<evidence type="ECO:0000313" key="2">
    <source>
        <dbReference type="EMBL" id="ORX75384.1"/>
    </source>
</evidence>
<feature type="transmembrane region" description="Helical" evidence="1">
    <location>
        <begin position="7"/>
        <end position="30"/>
    </location>
</feature>
<organism evidence="2 3">
    <name type="scientific">Anaeromyces robustus</name>
    <dbReference type="NCBI Taxonomy" id="1754192"/>
    <lineage>
        <taxon>Eukaryota</taxon>
        <taxon>Fungi</taxon>
        <taxon>Fungi incertae sedis</taxon>
        <taxon>Chytridiomycota</taxon>
        <taxon>Chytridiomycota incertae sedis</taxon>
        <taxon>Neocallimastigomycetes</taxon>
        <taxon>Neocallimastigales</taxon>
        <taxon>Neocallimastigaceae</taxon>
        <taxon>Anaeromyces</taxon>
    </lineage>
</organism>
<keyword evidence="3" id="KW-1185">Reference proteome</keyword>
<sequence length="230" mass="26160">MSTNEKLGFCSNVLMIILEIVGLILCLLNGGFYNFIYYTVLSNTFGLITSVIYVIYYCRSMKEIKKNKEDVNLDNEVDTNKLQLKIPSCVRTLRFMSTVCLTVTFVVVFTILLPYFYSLGLSGELLYYGPQLYHHIICPLLSLISFILFENGLLTMKDVLFATLPTVIYGAVTLVLNIAKVMEGPYPFLKVYEQPVYASILYVIGIIGGTFCFSKLVQWITNKFSKKEEN</sequence>
<accession>A0A1Y1WQJ1</accession>
<keyword evidence="1" id="KW-0812">Transmembrane</keyword>
<feature type="transmembrane region" description="Helical" evidence="1">
    <location>
        <begin position="95"/>
        <end position="117"/>
    </location>
</feature>
<dbReference type="EMBL" id="MCFG01000360">
    <property type="protein sequence ID" value="ORX75384.1"/>
    <property type="molecule type" value="Genomic_DNA"/>
</dbReference>
<comment type="caution">
    <text evidence="2">The sequence shown here is derived from an EMBL/GenBank/DDBJ whole genome shotgun (WGS) entry which is preliminary data.</text>
</comment>
<dbReference type="AlphaFoldDB" id="A0A1Y1WQJ1"/>
<name>A0A1Y1WQJ1_9FUNG</name>
<gene>
    <name evidence="2" type="ORF">BCR32DRAFT_329830</name>
</gene>
<proteinExistence type="predicted"/>
<reference evidence="2 3" key="2">
    <citation type="submission" date="2016-08" db="EMBL/GenBank/DDBJ databases">
        <title>Pervasive Adenine N6-methylation of Active Genes in Fungi.</title>
        <authorList>
            <consortium name="DOE Joint Genome Institute"/>
            <person name="Mondo S.J."/>
            <person name="Dannebaum R.O."/>
            <person name="Kuo R.C."/>
            <person name="Labutti K."/>
            <person name="Haridas S."/>
            <person name="Kuo A."/>
            <person name="Salamov A."/>
            <person name="Ahrendt S.R."/>
            <person name="Lipzen A."/>
            <person name="Sullivan W."/>
            <person name="Andreopoulos W.B."/>
            <person name="Clum A."/>
            <person name="Lindquist E."/>
            <person name="Daum C."/>
            <person name="Ramamoorthy G.K."/>
            <person name="Gryganskyi A."/>
            <person name="Culley D."/>
            <person name="Magnuson J.K."/>
            <person name="James T.Y."/>
            <person name="O'Malley M.A."/>
            <person name="Stajich J.E."/>
            <person name="Spatafora J.W."/>
            <person name="Visel A."/>
            <person name="Grigoriev I.V."/>
        </authorList>
    </citation>
    <scope>NUCLEOTIDE SEQUENCE [LARGE SCALE GENOMIC DNA]</scope>
    <source>
        <strain evidence="2 3">S4</strain>
    </source>
</reference>
<evidence type="ECO:0000256" key="1">
    <source>
        <dbReference type="SAM" id="Phobius"/>
    </source>
</evidence>
<evidence type="ECO:0000313" key="3">
    <source>
        <dbReference type="Proteomes" id="UP000193944"/>
    </source>
</evidence>
<reference evidence="2 3" key="1">
    <citation type="submission" date="2016-08" db="EMBL/GenBank/DDBJ databases">
        <title>A Parts List for Fungal Cellulosomes Revealed by Comparative Genomics.</title>
        <authorList>
            <consortium name="DOE Joint Genome Institute"/>
            <person name="Haitjema C.H."/>
            <person name="Gilmore S.P."/>
            <person name="Henske J.K."/>
            <person name="Solomon K.V."/>
            <person name="De Groot R."/>
            <person name="Kuo A."/>
            <person name="Mondo S.J."/>
            <person name="Salamov A.A."/>
            <person name="Labutti K."/>
            <person name="Zhao Z."/>
            <person name="Chiniquy J."/>
            <person name="Barry K."/>
            <person name="Brewer H.M."/>
            <person name="Purvine S.O."/>
            <person name="Wright A.T."/>
            <person name="Boxma B."/>
            <person name="Van Alen T."/>
            <person name="Hackstein J.H."/>
            <person name="Baker S.E."/>
            <person name="Grigoriev I.V."/>
            <person name="O'Malley M.A."/>
        </authorList>
    </citation>
    <scope>NUCLEOTIDE SEQUENCE [LARGE SCALE GENOMIC DNA]</scope>
    <source>
        <strain evidence="2 3">S4</strain>
    </source>
</reference>
<keyword evidence="1" id="KW-1133">Transmembrane helix</keyword>
<feature type="transmembrane region" description="Helical" evidence="1">
    <location>
        <begin position="199"/>
        <end position="217"/>
    </location>
</feature>